<dbReference type="Gene3D" id="1.10.10.10">
    <property type="entry name" value="Winged helix-like DNA-binding domain superfamily/Winged helix DNA-binding domain"/>
    <property type="match status" value="1"/>
</dbReference>
<evidence type="ECO:0000313" key="4">
    <source>
        <dbReference type="EMBL" id="HIS76322.1"/>
    </source>
</evidence>
<accession>A0A9D1FMD3</accession>
<dbReference type="Proteomes" id="UP000824002">
    <property type="component" value="Unassembled WGS sequence"/>
</dbReference>
<dbReference type="SUPFAM" id="SSF88659">
    <property type="entry name" value="Sigma3 and sigma4 domains of RNA polymerase sigma factors"/>
    <property type="match status" value="1"/>
</dbReference>
<reference evidence="4" key="1">
    <citation type="submission" date="2020-10" db="EMBL/GenBank/DDBJ databases">
        <authorList>
            <person name="Gilroy R."/>
        </authorList>
    </citation>
    <scope>NUCLEOTIDE SEQUENCE</scope>
    <source>
        <strain evidence="4">CHK199-13235</strain>
    </source>
</reference>
<dbReference type="PANTHER" id="PTHR40083">
    <property type="entry name" value="UPF0122 PROTEIN CBO2450/CLC_2298"/>
    <property type="match status" value="1"/>
</dbReference>
<gene>
    <name evidence="4" type="ORF">IAB51_05855</name>
</gene>
<evidence type="ECO:0000313" key="5">
    <source>
        <dbReference type="Proteomes" id="UP000824002"/>
    </source>
</evidence>
<protein>
    <recommendedName>
        <fullName evidence="3">UPF0122 protein IAB51_05855</fullName>
    </recommendedName>
</protein>
<sequence length="123" mass="14351">MSKNLAISDLLDLYGPMLTDKQRDVIELYYNQDLSLAEIAEHEQITRQGVRDNIKRGEAFLLEMEEKLHFAEKFKKLVAVTEEITARCTEIERVNKGFTYSHTIDEHAKTVRALINDYLDENF</sequence>
<evidence type="ECO:0000256" key="1">
    <source>
        <dbReference type="ARBA" id="ARBA00008720"/>
    </source>
</evidence>
<dbReference type="AlphaFoldDB" id="A0A9D1FMD3"/>
<comment type="caution">
    <text evidence="4">The sequence shown here is derived from an EMBL/GenBank/DDBJ whole genome shotgun (WGS) entry which is preliminary data.</text>
</comment>
<comment type="function">
    <text evidence="2 3">Might take part in the signal recognition particle (SRP) pathway. This is inferred from the conservation of its genetic proximity to ftsY/ffh. May be a regulatory protein.</text>
</comment>
<dbReference type="InterPro" id="IPR013324">
    <property type="entry name" value="RNA_pol_sigma_r3/r4-like"/>
</dbReference>
<dbReference type="HAMAP" id="MF_00245">
    <property type="entry name" value="UPF0122"/>
    <property type="match status" value="1"/>
</dbReference>
<dbReference type="InterPro" id="IPR007394">
    <property type="entry name" value="UPF0122"/>
</dbReference>
<dbReference type="GO" id="GO:0003677">
    <property type="term" value="F:DNA binding"/>
    <property type="evidence" value="ECO:0007669"/>
    <property type="project" value="UniProtKB-KW"/>
</dbReference>
<dbReference type="InterPro" id="IPR054831">
    <property type="entry name" value="UPF0122_fam_protein"/>
</dbReference>
<dbReference type="EMBL" id="DVJP01000039">
    <property type="protein sequence ID" value="HIS76322.1"/>
    <property type="molecule type" value="Genomic_DNA"/>
</dbReference>
<dbReference type="PANTHER" id="PTHR40083:SF1">
    <property type="entry name" value="UPF0122 PROTEIN YLXM"/>
    <property type="match status" value="1"/>
</dbReference>
<keyword evidence="4" id="KW-0238">DNA-binding</keyword>
<evidence type="ECO:0000256" key="3">
    <source>
        <dbReference type="HAMAP-Rule" id="MF_00245"/>
    </source>
</evidence>
<reference evidence="4" key="2">
    <citation type="journal article" date="2021" name="PeerJ">
        <title>Extensive microbial diversity within the chicken gut microbiome revealed by metagenomics and culture.</title>
        <authorList>
            <person name="Gilroy R."/>
            <person name="Ravi A."/>
            <person name="Getino M."/>
            <person name="Pursley I."/>
            <person name="Horton D.L."/>
            <person name="Alikhan N.F."/>
            <person name="Baker D."/>
            <person name="Gharbi K."/>
            <person name="Hall N."/>
            <person name="Watson M."/>
            <person name="Adriaenssens E.M."/>
            <person name="Foster-Nyarko E."/>
            <person name="Jarju S."/>
            <person name="Secka A."/>
            <person name="Antonio M."/>
            <person name="Oren A."/>
            <person name="Chaudhuri R.R."/>
            <person name="La Ragione R."/>
            <person name="Hildebrand F."/>
            <person name="Pallen M.J."/>
        </authorList>
    </citation>
    <scope>NUCLEOTIDE SEQUENCE</scope>
    <source>
        <strain evidence="4">CHK199-13235</strain>
    </source>
</reference>
<comment type="similarity">
    <text evidence="1 3">Belongs to the UPF0122 family.</text>
</comment>
<organism evidence="4 5">
    <name type="scientific">Candidatus Merdivicinus excrementipullorum</name>
    <dbReference type="NCBI Taxonomy" id="2840867"/>
    <lineage>
        <taxon>Bacteria</taxon>
        <taxon>Bacillati</taxon>
        <taxon>Bacillota</taxon>
        <taxon>Clostridia</taxon>
        <taxon>Eubacteriales</taxon>
        <taxon>Oscillospiraceae</taxon>
        <taxon>Oscillospiraceae incertae sedis</taxon>
        <taxon>Candidatus Merdivicinus</taxon>
    </lineage>
</organism>
<evidence type="ECO:0000256" key="2">
    <source>
        <dbReference type="ARBA" id="ARBA00024764"/>
    </source>
</evidence>
<name>A0A9D1FMD3_9FIRM</name>
<dbReference type="NCBIfam" id="NF045758">
    <property type="entry name" value="YlxM"/>
    <property type="match status" value="1"/>
</dbReference>
<proteinExistence type="inferred from homology"/>
<dbReference type="InterPro" id="IPR036388">
    <property type="entry name" value="WH-like_DNA-bd_sf"/>
</dbReference>
<dbReference type="Pfam" id="PF04297">
    <property type="entry name" value="UPF0122"/>
    <property type="match status" value="1"/>
</dbReference>